<proteinExistence type="inferred from homology"/>
<feature type="transmembrane region" description="Helical" evidence="8">
    <location>
        <begin position="62"/>
        <end position="83"/>
    </location>
</feature>
<feature type="transmembrane region" description="Helical" evidence="8">
    <location>
        <begin position="281"/>
        <end position="303"/>
    </location>
</feature>
<dbReference type="EMBL" id="BMZS01000004">
    <property type="protein sequence ID" value="GHD49433.1"/>
    <property type="molecule type" value="Genomic_DNA"/>
</dbReference>
<evidence type="ECO:0000256" key="2">
    <source>
        <dbReference type="ARBA" id="ARBA00010145"/>
    </source>
</evidence>
<evidence type="ECO:0000313" key="9">
    <source>
        <dbReference type="EMBL" id="GHD49433.1"/>
    </source>
</evidence>
<name>A0A918XSE7_9PROT</name>
<dbReference type="AlphaFoldDB" id="A0A918XSE7"/>
<evidence type="ECO:0000256" key="6">
    <source>
        <dbReference type="ARBA" id="ARBA00022989"/>
    </source>
</evidence>
<reference evidence="9" key="2">
    <citation type="submission" date="2020-09" db="EMBL/GenBank/DDBJ databases">
        <authorList>
            <person name="Sun Q."/>
            <person name="Kim S."/>
        </authorList>
    </citation>
    <scope>NUCLEOTIDE SEQUENCE</scope>
    <source>
        <strain evidence="9">KCTC 42651</strain>
    </source>
</reference>
<comment type="similarity">
    <text evidence="2">Belongs to the auxin efflux carrier (TC 2.A.69) family.</text>
</comment>
<dbReference type="Gene3D" id="1.20.1530.20">
    <property type="match status" value="1"/>
</dbReference>
<keyword evidence="3" id="KW-0813">Transport</keyword>
<feature type="transmembrane region" description="Helical" evidence="8">
    <location>
        <begin position="122"/>
        <end position="145"/>
    </location>
</feature>
<dbReference type="GO" id="GO:0005886">
    <property type="term" value="C:plasma membrane"/>
    <property type="evidence" value="ECO:0007669"/>
    <property type="project" value="UniProtKB-SubCell"/>
</dbReference>
<evidence type="ECO:0000256" key="1">
    <source>
        <dbReference type="ARBA" id="ARBA00004651"/>
    </source>
</evidence>
<evidence type="ECO:0000256" key="8">
    <source>
        <dbReference type="SAM" id="Phobius"/>
    </source>
</evidence>
<protein>
    <submittedName>
        <fullName evidence="9">Transporter</fullName>
    </submittedName>
</protein>
<sequence length="304" mass="30651">MSATLAALAPVFGLIVLGAILRPIGPIGEDGWRALEQITYWLLLPALLVLKLGGTDLTGYEIGPMVAAMAGAVLIVTAFLVAVRRATGIGAAAYTSVIQGAIRQNTYIGIAAAGPLYGHDGVALAAVGIAAVIPLVNALSVWFLTRMIGDRPAGLGTVLKSMARNPIIIACLIGIALNASGIGLHKLLADGLELLARGALALGLLAVGAGLRWAAIRTGWGALLLSNLLKLVAVPALTLALAGPLGLSGVALQVAVLFNALPSSASSYVFARALGGDHGLMAAILTTQVAMAAVTLPLFIALVG</sequence>
<dbReference type="PANTHER" id="PTHR36838:SF4">
    <property type="entry name" value="AUXIN EFFLUX CARRIER FAMILY PROTEIN"/>
    <property type="match status" value="1"/>
</dbReference>
<accession>A0A918XSE7</accession>
<evidence type="ECO:0000256" key="7">
    <source>
        <dbReference type="ARBA" id="ARBA00023136"/>
    </source>
</evidence>
<dbReference type="GO" id="GO:0055085">
    <property type="term" value="P:transmembrane transport"/>
    <property type="evidence" value="ECO:0007669"/>
    <property type="project" value="InterPro"/>
</dbReference>
<reference evidence="9" key="1">
    <citation type="journal article" date="2014" name="Int. J. Syst. Evol. Microbiol.">
        <title>Complete genome sequence of Corynebacterium casei LMG S-19264T (=DSM 44701T), isolated from a smear-ripened cheese.</title>
        <authorList>
            <consortium name="US DOE Joint Genome Institute (JGI-PGF)"/>
            <person name="Walter F."/>
            <person name="Albersmeier A."/>
            <person name="Kalinowski J."/>
            <person name="Ruckert C."/>
        </authorList>
    </citation>
    <scope>NUCLEOTIDE SEQUENCE</scope>
    <source>
        <strain evidence="9">KCTC 42651</strain>
    </source>
</reference>
<dbReference type="Pfam" id="PF03547">
    <property type="entry name" value="Mem_trans"/>
    <property type="match status" value="1"/>
</dbReference>
<comment type="caution">
    <text evidence="9">The sequence shown here is derived from an EMBL/GenBank/DDBJ whole genome shotgun (WGS) entry which is preliminary data.</text>
</comment>
<evidence type="ECO:0000256" key="4">
    <source>
        <dbReference type="ARBA" id="ARBA00022475"/>
    </source>
</evidence>
<dbReference type="InterPro" id="IPR004776">
    <property type="entry name" value="Mem_transp_PIN-like"/>
</dbReference>
<keyword evidence="4" id="KW-1003">Cell membrane</keyword>
<feature type="transmembrane region" description="Helical" evidence="8">
    <location>
        <begin position="34"/>
        <end position="50"/>
    </location>
</feature>
<keyword evidence="7 8" id="KW-0472">Membrane</keyword>
<feature type="transmembrane region" description="Helical" evidence="8">
    <location>
        <begin position="194"/>
        <end position="216"/>
    </location>
</feature>
<organism evidence="9 10">
    <name type="scientific">Thalassobaculum fulvum</name>
    <dbReference type="NCBI Taxonomy" id="1633335"/>
    <lineage>
        <taxon>Bacteria</taxon>
        <taxon>Pseudomonadati</taxon>
        <taxon>Pseudomonadota</taxon>
        <taxon>Alphaproteobacteria</taxon>
        <taxon>Rhodospirillales</taxon>
        <taxon>Thalassobaculaceae</taxon>
        <taxon>Thalassobaculum</taxon>
    </lineage>
</organism>
<dbReference type="PANTHER" id="PTHR36838">
    <property type="entry name" value="AUXIN EFFLUX CARRIER FAMILY PROTEIN"/>
    <property type="match status" value="1"/>
</dbReference>
<keyword evidence="6 8" id="KW-1133">Transmembrane helix</keyword>
<comment type="subcellular location">
    <subcellularLocation>
        <location evidence="1">Cell membrane</location>
        <topology evidence="1">Multi-pass membrane protein</topology>
    </subcellularLocation>
</comment>
<evidence type="ECO:0000256" key="3">
    <source>
        <dbReference type="ARBA" id="ARBA00022448"/>
    </source>
</evidence>
<feature type="transmembrane region" description="Helical" evidence="8">
    <location>
        <begin position="166"/>
        <end position="188"/>
    </location>
</feature>
<dbReference type="Proteomes" id="UP000630353">
    <property type="component" value="Unassembled WGS sequence"/>
</dbReference>
<dbReference type="InterPro" id="IPR038770">
    <property type="entry name" value="Na+/solute_symporter_sf"/>
</dbReference>
<evidence type="ECO:0000313" key="10">
    <source>
        <dbReference type="Proteomes" id="UP000630353"/>
    </source>
</evidence>
<keyword evidence="5 8" id="KW-0812">Transmembrane</keyword>
<feature type="transmembrane region" description="Helical" evidence="8">
    <location>
        <begin position="228"/>
        <end position="261"/>
    </location>
</feature>
<keyword evidence="10" id="KW-1185">Reference proteome</keyword>
<evidence type="ECO:0000256" key="5">
    <source>
        <dbReference type="ARBA" id="ARBA00022692"/>
    </source>
</evidence>
<dbReference type="RefSeq" id="WP_189989255.1">
    <property type="nucleotide sequence ID" value="NZ_BMZS01000004.1"/>
</dbReference>
<gene>
    <name evidence="9" type="ORF">GCM10017083_21690</name>
</gene>